<dbReference type="Pfam" id="PF01370">
    <property type="entry name" value="Epimerase"/>
    <property type="match status" value="1"/>
</dbReference>
<feature type="transmembrane region" description="Helical" evidence="2">
    <location>
        <begin position="1484"/>
        <end position="1501"/>
    </location>
</feature>
<feature type="transmembrane region" description="Helical" evidence="2">
    <location>
        <begin position="1279"/>
        <end position="1297"/>
    </location>
</feature>
<feature type="transmembrane region" description="Helical" evidence="2">
    <location>
        <begin position="1160"/>
        <end position="1182"/>
    </location>
</feature>
<feature type="transmembrane region" description="Helical" evidence="2">
    <location>
        <begin position="1075"/>
        <end position="1094"/>
    </location>
</feature>
<accession>A0ABP0JFH1</accession>
<feature type="compositionally biased region" description="Low complexity" evidence="1">
    <location>
        <begin position="784"/>
        <end position="793"/>
    </location>
</feature>
<dbReference type="Proteomes" id="UP001642464">
    <property type="component" value="Unassembled WGS sequence"/>
</dbReference>
<dbReference type="EMBL" id="CAXAMM010007041">
    <property type="protein sequence ID" value="CAK9013111.1"/>
    <property type="molecule type" value="Genomic_DNA"/>
</dbReference>
<dbReference type="CDD" id="cd08946">
    <property type="entry name" value="SDR_e"/>
    <property type="match status" value="1"/>
</dbReference>
<feature type="transmembrane region" description="Helical" evidence="2">
    <location>
        <begin position="995"/>
        <end position="1015"/>
    </location>
</feature>
<feature type="transmembrane region" description="Helical" evidence="2">
    <location>
        <begin position="1251"/>
        <end position="1272"/>
    </location>
</feature>
<feature type="transmembrane region" description="Helical" evidence="2">
    <location>
        <begin position="1431"/>
        <end position="1448"/>
    </location>
</feature>
<proteinExistence type="predicted"/>
<dbReference type="Gene3D" id="3.40.50.720">
    <property type="entry name" value="NAD(P)-binding Rossmann-like Domain"/>
    <property type="match status" value="1"/>
</dbReference>
<keyword evidence="5" id="KW-1185">Reference proteome</keyword>
<evidence type="ECO:0000313" key="4">
    <source>
        <dbReference type="EMBL" id="CAK9013111.1"/>
    </source>
</evidence>
<dbReference type="PANTHER" id="PTHR30244">
    <property type="entry name" value="TRANSAMINASE"/>
    <property type="match status" value="1"/>
</dbReference>
<reference evidence="4 5" key="1">
    <citation type="submission" date="2024-02" db="EMBL/GenBank/DDBJ databases">
        <authorList>
            <person name="Chen Y."/>
            <person name="Shah S."/>
            <person name="Dougan E. K."/>
            <person name="Thang M."/>
            <person name="Chan C."/>
        </authorList>
    </citation>
    <scope>NUCLEOTIDE SEQUENCE [LARGE SCALE GENOMIC DNA]</scope>
</reference>
<name>A0ABP0JFH1_9DINO</name>
<dbReference type="InterPro" id="IPR000653">
    <property type="entry name" value="DegT/StrS_aminotransferase"/>
</dbReference>
<sequence>DEVITAAAGFPTTVTPLIQNGCVPVFLDADPVTGNFRVDQLEDAYVPGKTKAVVVAHTLGNPFDLSAVTQFCKEHDLWLIEDNCDALGSLYDGRPTGQFGDLSTQSFYPPHHLTMGEGGAVNIVSDPLLKVLVESFRDWGRDCWCASGQDDTCGKRFGWKLGELPAGYDHKYVYSHFGYNLKPLDVQAAIGRVQLERLDEFGQARRNNWNTLREALSEFEDDFEFMLPTHATGWTSSGFTWAPGSPKTDPSWFGFLMLVKESAPFTRADFVAELDRKKIGNRMLFGGNLVRQPAFVQLRKDHEAGRFGNREAPFRVIGDLKGADRIMERAVFLGVYPGLTEEMLGYFLKTFHEETFESLGMDLPIAEQYLTKSSRHVIRGMHFQVPPRDHAKLVSCPVGAVFDVVVDLRKGSPTYGRHASIELNDQKGNLLYIPTGFAHGFCVISPEALMLYNVTTIHSPAHDRGLHWNSCGIEWPTSTPIISQRDTEHPPLDSYDSGTGFIGSHLLRYLSNAGHELGVIVRAGSASASKDAFPHGTRICPYSGDVDSLVDALEAVRPDVVVHLASCYLAAHQPEQITDLVQSNVLFGSHLLEAIQKTDLCCRFLNTGTSWQHYGDADYEPVNLYAATKQAFESIIDYYVSAHEFRALSLKLFDTYGPADPRRKVFHWFEVAETSPTPIPFSPGEQMMDLVYIDDIVRGFERAIALLQATETPGHERYVLSSPDRMTLRDVAKTYEQAVGRPLNMEWGGRESPRRDSSASGHAFEQFEFGCRLKTGPSHYLQEPTPLTSPPSLRTASEDETIRESADANDGAARSAVLASALSIVSVAAKTLTTFFMVPLVVSAVGPTHCALWILVNTVTMYLSLSEAGIAQTIINFVGKAYARDDYGGVREVQCTSMVLYGLIILPIGLTSLAVVAWTPAIHLIVPDATASDLETFRTAVTFTIPIAMARIPLLAFPATLTGLRHLPTRIVCEIISTMSAMLATVIVAYAGGSVVSLCVASNLVLLVTAAIPIVLLRRLHRWAIFALRDFNRSLLPQIGANSLLFFLISLSYLVDRTGANMLVSACGRLELVSGMYLLLTLFRTGGWSIVFLLSRSIQPHAILWANTNRTPHLLTTTVQVTRLTVLVAALIALGITGCAPAICELVLGTQLYPGDVTLIAIGLTFLIEATFLTTINILVALNHSRLLATFLTAKTSLALVLALGCSQATTVPSAGIAIGFLIANAAAYTALPWMASTKFQLTVGEYCELFLYRVAGYLAIVAGMMGVCLLVDDMMMRSLCGVGCAAIVLAITPWILMTREERERASNTLKKFLVDRRVVATEERAVMLYAFVAPTAELFLLDRQVVISGRKATLLCLFTVTSCVVYLLILAKYQLLFRRLGHAGLAQAYLNLPFYFLFYVRAFDRLVLPMTLLSLLLVCRAPAGKVRRTGMVACLTSAVTMFLVMALNSRFELMRAISLMVTVSLPWIPVAQRANVLGFLRRGIVPAMIMVVGVTFSARVRDAWNGDLANTFSWELLVPSFVSNVDDETLV</sequence>
<keyword evidence="2" id="KW-0472">Membrane</keyword>
<dbReference type="InterPro" id="IPR014710">
    <property type="entry name" value="RmlC-like_jellyroll"/>
</dbReference>
<dbReference type="CDD" id="cd00438">
    <property type="entry name" value="cupin_RmlC"/>
    <property type="match status" value="1"/>
</dbReference>
<dbReference type="InterPro" id="IPR015424">
    <property type="entry name" value="PyrdxlP-dep_Trfase"/>
</dbReference>
<evidence type="ECO:0000256" key="2">
    <source>
        <dbReference type="SAM" id="Phobius"/>
    </source>
</evidence>
<feature type="transmembrane region" description="Helical" evidence="2">
    <location>
        <begin position="1198"/>
        <end position="1231"/>
    </location>
</feature>
<dbReference type="InterPro" id="IPR000888">
    <property type="entry name" value="RmlC-like"/>
</dbReference>
<dbReference type="SUPFAM" id="SSF51735">
    <property type="entry name" value="NAD(P)-binding Rossmann-fold domains"/>
    <property type="match status" value="1"/>
</dbReference>
<feature type="transmembrane region" description="Helical" evidence="2">
    <location>
        <begin position="1035"/>
        <end position="1055"/>
    </location>
</feature>
<feature type="transmembrane region" description="Helical" evidence="2">
    <location>
        <begin position="899"/>
        <end position="919"/>
    </location>
</feature>
<feature type="transmembrane region" description="Helical" evidence="2">
    <location>
        <begin position="939"/>
        <end position="959"/>
    </location>
</feature>
<keyword evidence="2" id="KW-0812">Transmembrane</keyword>
<dbReference type="NCBIfam" id="NF011936">
    <property type="entry name" value="PRK15407.1"/>
    <property type="match status" value="1"/>
</dbReference>
<feature type="transmembrane region" description="Helical" evidence="2">
    <location>
        <begin position="971"/>
        <end position="989"/>
    </location>
</feature>
<feature type="non-terminal residue" evidence="4">
    <location>
        <position position="1532"/>
    </location>
</feature>
<dbReference type="InterPro" id="IPR011051">
    <property type="entry name" value="RmlC_Cupin_sf"/>
</dbReference>
<feature type="transmembrane region" description="Helical" evidence="2">
    <location>
        <begin position="1454"/>
        <end position="1472"/>
    </location>
</feature>
<comment type="caution">
    <text evidence="4">The sequence shown here is derived from an EMBL/GenBank/DDBJ whole genome shotgun (WGS) entry which is preliminary data.</text>
</comment>
<dbReference type="InterPro" id="IPR036291">
    <property type="entry name" value="NAD(P)-bd_dom_sf"/>
</dbReference>
<dbReference type="Gene3D" id="3.40.640.10">
    <property type="entry name" value="Type I PLP-dependent aspartate aminotransferase-like (Major domain)"/>
    <property type="match status" value="1"/>
</dbReference>
<feature type="non-terminal residue" evidence="4">
    <location>
        <position position="1"/>
    </location>
</feature>
<feature type="compositionally biased region" description="Basic and acidic residues" evidence="1">
    <location>
        <begin position="796"/>
        <end position="806"/>
    </location>
</feature>
<protein>
    <submittedName>
        <fullName evidence="4">Lipopolysaccharide biosynthesis protein RfbH</fullName>
    </submittedName>
</protein>
<feature type="region of interest" description="Disordered" evidence="1">
    <location>
        <begin position="780"/>
        <end position="808"/>
    </location>
</feature>
<evidence type="ECO:0000256" key="1">
    <source>
        <dbReference type="SAM" id="MobiDB-lite"/>
    </source>
</evidence>
<dbReference type="PANTHER" id="PTHR30244:SF34">
    <property type="entry name" value="DTDP-4-AMINO-4,6-DIDEOXYGALACTOSE TRANSAMINASE"/>
    <property type="match status" value="1"/>
</dbReference>
<evidence type="ECO:0000259" key="3">
    <source>
        <dbReference type="Pfam" id="PF01370"/>
    </source>
</evidence>
<gene>
    <name evidence="4" type="ORF">SCF082_LOCUS11787</name>
</gene>
<evidence type="ECO:0000313" key="5">
    <source>
        <dbReference type="Proteomes" id="UP001642464"/>
    </source>
</evidence>
<feature type="transmembrane region" description="Helical" evidence="2">
    <location>
        <begin position="836"/>
        <end position="855"/>
    </location>
</feature>
<dbReference type="InterPro" id="IPR015421">
    <property type="entry name" value="PyrdxlP-dep_Trfase_major"/>
</dbReference>
<feature type="transmembrane region" description="Helical" evidence="2">
    <location>
        <begin position="1124"/>
        <end position="1148"/>
    </location>
</feature>
<dbReference type="SUPFAM" id="SSF51182">
    <property type="entry name" value="RmlC-like cupins"/>
    <property type="match status" value="1"/>
</dbReference>
<feature type="transmembrane region" description="Helical" evidence="2">
    <location>
        <begin position="1397"/>
        <end position="1419"/>
    </location>
</feature>
<feature type="transmembrane region" description="Helical" evidence="2">
    <location>
        <begin position="1354"/>
        <end position="1377"/>
    </location>
</feature>
<dbReference type="Gene3D" id="2.60.120.10">
    <property type="entry name" value="Jelly Rolls"/>
    <property type="match status" value="1"/>
</dbReference>
<keyword evidence="2" id="KW-1133">Transmembrane helix</keyword>
<organism evidence="4 5">
    <name type="scientific">Durusdinium trenchii</name>
    <dbReference type="NCBI Taxonomy" id="1381693"/>
    <lineage>
        <taxon>Eukaryota</taxon>
        <taxon>Sar</taxon>
        <taxon>Alveolata</taxon>
        <taxon>Dinophyceae</taxon>
        <taxon>Suessiales</taxon>
        <taxon>Symbiodiniaceae</taxon>
        <taxon>Durusdinium</taxon>
    </lineage>
</organism>
<dbReference type="Pfam" id="PF01041">
    <property type="entry name" value="DegT_DnrJ_EryC1"/>
    <property type="match status" value="1"/>
</dbReference>
<dbReference type="InterPro" id="IPR001509">
    <property type="entry name" value="Epimerase_deHydtase"/>
</dbReference>
<feature type="domain" description="NAD-dependent epimerase/dehydratase" evidence="3">
    <location>
        <begin position="498"/>
        <end position="712"/>
    </location>
</feature>
<dbReference type="SUPFAM" id="SSF53383">
    <property type="entry name" value="PLP-dependent transferases"/>
    <property type="match status" value="1"/>
</dbReference>